<gene>
    <name evidence="2" type="ORF">GGE06_007291</name>
</gene>
<evidence type="ECO:0000256" key="1">
    <source>
        <dbReference type="SAM" id="MobiDB-lite"/>
    </source>
</evidence>
<reference evidence="2 3" key="1">
    <citation type="submission" date="2020-08" db="EMBL/GenBank/DDBJ databases">
        <title>Genomic Encyclopedia of Type Strains, Phase III (KMG-III): the genomes of soil and plant-associated and newly described type strains.</title>
        <authorList>
            <person name="Whitman W."/>
        </authorList>
    </citation>
    <scope>NUCLEOTIDE SEQUENCE [LARGE SCALE GENOMIC DNA]</scope>
    <source>
        <strain evidence="2 3">SFB5A</strain>
    </source>
</reference>
<accession>A0A7W7U7H2</accession>
<keyword evidence="3" id="KW-1185">Reference proteome</keyword>
<organism evidence="2 3">
    <name type="scientific">Streptomyces nymphaeiformis</name>
    <dbReference type="NCBI Taxonomy" id="2663842"/>
    <lineage>
        <taxon>Bacteria</taxon>
        <taxon>Bacillati</taxon>
        <taxon>Actinomycetota</taxon>
        <taxon>Actinomycetes</taxon>
        <taxon>Kitasatosporales</taxon>
        <taxon>Streptomycetaceae</taxon>
        <taxon>Streptomyces</taxon>
    </lineage>
</organism>
<dbReference type="AlphaFoldDB" id="A0A7W7U7H2"/>
<evidence type="ECO:0000313" key="3">
    <source>
        <dbReference type="Proteomes" id="UP000582643"/>
    </source>
</evidence>
<feature type="region of interest" description="Disordered" evidence="1">
    <location>
        <begin position="1"/>
        <end position="32"/>
    </location>
</feature>
<comment type="caution">
    <text evidence="2">The sequence shown here is derived from an EMBL/GenBank/DDBJ whole genome shotgun (WGS) entry which is preliminary data.</text>
</comment>
<proteinExistence type="predicted"/>
<dbReference type="RefSeq" id="WP_116159676.1">
    <property type="nucleotide sequence ID" value="NZ_JACHJY010000012.1"/>
</dbReference>
<name>A0A7W7U7H2_9ACTN</name>
<sequence length="59" mass="6530">MTALEPPRWSPGTGGGRTHTPQEVRPGAPSRALRVRAAGGWERFMRRFAAEQPDQEDEA</sequence>
<protein>
    <submittedName>
        <fullName evidence="2">Uncharacterized protein</fullName>
    </submittedName>
</protein>
<dbReference type="Proteomes" id="UP000582643">
    <property type="component" value="Unassembled WGS sequence"/>
</dbReference>
<evidence type="ECO:0000313" key="2">
    <source>
        <dbReference type="EMBL" id="MBB4986324.1"/>
    </source>
</evidence>
<dbReference type="EMBL" id="JACHJY010000012">
    <property type="protein sequence ID" value="MBB4986324.1"/>
    <property type="molecule type" value="Genomic_DNA"/>
</dbReference>